<comment type="caution">
    <text evidence="2">The sequence shown here is derived from an EMBL/GenBank/DDBJ whole genome shotgun (WGS) entry which is preliminary data.</text>
</comment>
<dbReference type="OrthoDB" id="7502542at2"/>
<gene>
    <name evidence="2" type="ORF">EAS64_22495</name>
</gene>
<evidence type="ECO:0000313" key="2">
    <source>
        <dbReference type="EMBL" id="TVZ03208.1"/>
    </source>
</evidence>
<evidence type="ECO:0000313" key="3">
    <source>
        <dbReference type="Proteomes" id="UP000460272"/>
    </source>
</evidence>
<keyword evidence="3" id="KW-1185">Reference proteome</keyword>
<sequence length="275" mass="29620">MSAATIIVIVVVLVILAVAAAAASFRIRRSAIERDQFGPEYERLAKEIGPRKASAEFARRRQRVDGLGITSLSDEKRSAYARRWDTAQDRFIDSPAQAVNMADSLVTAVAAERGYQAADEEVLLEDLSVYHGRHLDGYRTARLTNGRAAQGVTTEGRRRALLAYRALYFDLLEMPGDSLTRAALRSAPDRTGVDRTGVRRTGADRAADQRAADQAAIDSAVANSAAKNSAAANSAAANSAAAADQAPARPAWKAITQGRHWKSQRADSDVAATRR</sequence>
<dbReference type="AlphaFoldDB" id="A0A6P2BW89"/>
<organism evidence="2 3">
    <name type="scientific">Trebonia kvetii</name>
    <dbReference type="NCBI Taxonomy" id="2480626"/>
    <lineage>
        <taxon>Bacteria</taxon>
        <taxon>Bacillati</taxon>
        <taxon>Actinomycetota</taxon>
        <taxon>Actinomycetes</taxon>
        <taxon>Streptosporangiales</taxon>
        <taxon>Treboniaceae</taxon>
        <taxon>Trebonia</taxon>
    </lineage>
</organism>
<proteinExistence type="predicted"/>
<dbReference type="Proteomes" id="UP000460272">
    <property type="component" value="Unassembled WGS sequence"/>
</dbReference>
<dbReference type="RefSeq" id="WP_145855754.1">
    <property type="nucleotide sequence ID" value="NZ_RPFW01000004.1"/>
</dbReference>
<reference evidence="2 3" key="1">
    <citation type="submission" date="2018-11" db="EMBL/GenBank/DDBJ databases">
        <title>Trebonia kvetii gen.nov., sp.nov., a novel acidophilic actinobacterium, and proposal of the new actinobacterial family Treboniaceae fam. nov.</title>
        <authorList>
            <person name="Rapoport D."/>
            <person name="Sagova-Mareckova M."/>
            <person name="Sedlacek I."/>
            <person name="Provaznik J."/>
            <person name="Kralova S."/>
            <person name="Pavlinic D."/>
            <person name="Benes V."/>
            <person name="Kopecky J."/>
        </authorList>
    </citation>
    <scope>NUCLEOTIDE SEQUENCE [LARGE SCALE GENOMIC DNA]</scope>
    <source>
        <strain evidence="2 3">15Tr583</strain>
    </source>
</reference>
<feature type="region of interest" description="Disordered" evidence="1">
    <location>
        <begin position="227"/>
        <end position="275"/>
    </location>
</feature>
<evidence type="ECO:0008006" key="4">
    <source>
        <dbReference type="Google" id="ProtNLM"/>
    </source>
</evidence>
<name>A0A6P2BW89_9ACTN</name>
<protein>
    <recommendedName>
        <fullName evidence="4">Secreted protein</fullName>
    </recommendedName>
</protein>
<feature type="region of interest" description="Disordered" evidence="1">
    <location>
        <begin position="185"/>
        <end position="211"/>
    </location>
</feature>
<dbReference type="EMBL" id="RPFW01000004">
    <property type="protein sequence ID" value="TVZ03208.1"/>
    <property type="molecule type" value="Genomic_DNA"/>
</dbReference>
<accession>A0A6P2BW89</accession>
<evidence type="ECO:0000256" key="1">
    <source>
        <dbReference type="SAM" id="MobiDB-lite"/>
    </source>
</evidence>
<feature type="compositionally biased region" description="Basic and acidic residues" evidence="1">
    <location>
        <begin position="187"/>
        <end position="211"/>
    </location>
</feature>
<feature type="compositionally biased region" description="Low complexity" evidence="1">
    <location>
        <begin position="227"/>
        <end position="243"/>
    </location>
</feature>